<protein>
    <submittedName>
        <fullName evidence="2">Uncharacterized protein</fullName>
    </submittedName>
</protein>
<evidence type="ECO:0000313" key="2">
    <source>
        <dbReference type="EMBL" id="MBB6350960.1"/>
    </source>
</evidence>
<keyword evidence="1" id="KW-0472">Membrane</keyword>
<dbReference type="Proteomes" id="UP000583800">
    <property type="component" value="Unassembled WGS sequence"/>
</dbReference>
<accession>A0A7X0F2Q8</accession>
<keyword evidence="1" id="KW-1133">Transmembrane helix</keyword>
<evidence type="ECO:0000256" key="1">
    <source>
        <dbReference type="SAM" id="Phobius"/>
    </source>
</evidence>
<feature type="transmembrane region" description="Helical" evidence="1">
    <location>
        <begin position="63"/>
        <end position="80"/>
    </location>
</feature>
<comment type="caution">
    <text evidence="2">The sequence shown here is derived from an EMBL/GenBank/DDBJ whole genome shotgun (WGS) entry which is preliminary data.</text>
</comment>
<name>A0A7X0F2Q8_9ACTN</name>
<evidence type="ECO:0000313" key="3">
    <source>
        <dbReference type="Proteomes" id="UP000583800"/>
    </source>
</evidence>
<feature type="transmembrane region" description="Helical" evidence="1">
    <location>
        <begin position="172"/>
        <end position="192"/>
    </location>
</feature>
<feature type="transmembrane region" description="Helical" evidence="1">
    <location>
        <begin position="92"/>
        <end position="112"/>
    </location>
</feature>
<proteinExistence type="predicted"/>
<keyword evidence="3" id="KW-1185">Reference proteome</keyword>
<gene>
    <name evidence="2" type="ORF">FHU36_007532</name>
</gene>
<organism evidence="2 3">
    <name type="scientific">Nonomuraea muscovyensis</name>
    <dbReference type="NCBI Taxonomy" id="1124761"/>
    <lineage>
        <taxon>Bacteria</taxon>
        <taxon>Bacillati</taxon>
        <taxon>Actinomycetota</taxon>
        <taxon>Actinomycetes</taxon>
        <taxon>Streptosporangiales</taxon>
        <taxon>Streptosporangiaceae</taxon>
        <taxon>Nonomuraea</taxon>
    </lineage>
</organism>
<keyword evidence="1" id="KW-0812">Transmembrane</keyword>
<sequence>MSTRSRLWWAVALAVSGVGVGYALSLEERSFMMFWANAFCPGREAALEATLLLWGAGRWVPPLWYGGAPLVVLAFVGHWLATRRGRPRAGRIAGRVTAGALLLLHGLGPAGFAVDLALDRACLESWGGWEGVWFLLDTDVAPTVAAFCVLAAVRIPRHRVRRLLRSRPFRRWAAGVAAFGLLVQIPVADLAAGPITPLDRCGDRYRPGEQAGRLAFLCGLRGQGRFTAVGDHLALAYGRARCAAYRSYGGDSHLLAPICPAAAAVARRETEREEAEWRAEEAAAQRICDRSRHRPLVRPLRVVRERTSTDYGVLESIEGDPAEPNYDPYGGGLLQRAQANELVAARPGHLIVLSHSDFDICLTGETYRRRPPVEVKGWDHVVEVGYESTSGSIELMDPMAGAGLPNLAFRGKGHYRVRVHYREPDYDAWTPQHLLIMIFPGRGEKVVEHREKR</sequence>
<dbReference type="AlphaFoldDB" id="A0A7X0F2Q8"/>
<feature type="transmembrane region" description="Helical" evidence="1">
    <location>
        <begin position="132"/>
        <end position="152"/>
    </location>
</feature>
<dbReference type="RefSeq" id="WP_185088659.1">
    <property type="nucleotide sequence ID" value="NZ_JACHJB010000003.1"/>
</dbReference>
<reference evidence="2 3" key="1">
    <citation type="submission" date="2020-08" db="EMBL/GenBank/DDBJ databases">
        <title>Sequencing the genomes of 1000 actinobacteria strains.</title>
        <authorList>
            <person name="Klenk H.-P."/>
        </authorList>
    </citation>
    <scope>NUCLEOTIDE SEQUENCE [LARGE SCALE GENOMIC DNA]</scope>
    <source>
        <strain evidence="2 3">DSM 45913</strain>
    </source>
</reference>
<dbReference type="EMBL" id="JACHJB010000003">
    <property type="protein sequence ID" value="MBB6350960.1"/>
    <property type="molecule type" value="Genomic_DNA"/>
</dbReference>